<feature type="transmembrane region" description="Helical" evidence="3">
    <location>
        <begin position="78"/>
        <end position="97"/>
    </location>
</feature>
<dbReference type="InterPro" id="IPR043128">
    <property type="entry name" value="Rev_trsase/Diguanyl_cyclase"/>
</dbReference>
<dbReference type="SUPFAM" id="SSF55073">
    <property type="entry name" value="Nucleotide cyclase"/>
    <property type="match status" value="1"/>
</dbReference>
<dbReference type="InterPro" id="IPR000160">
    <property type="entry name" value="GGDEF_dom"/>
</dbReference>
<dbReference type="NCBIfam" id="TIGR00254">
    <property type="entry name" value="GGDEF"/>
    <property type="match status" value="1"/>
</dbReference>
<dbReference type="Proteomes" id="UP000473008">
    <property type="component" value="Unassembled WGS sequence"/>
</dbReference>
<dbReference type="EMBL" id="JAALDL010000006">
    <property type="protein sequence ID" value="NGN97963.1"/>
    <property type="molecule type" value="Genomic_DNA"/>
</dbReference>
<dbReference type="SMART" id="SM00267">
    <property type="entry name" value="GGDEF"/>
    <property type="match status" value="1"/>
</dbReference>
<feature type="transmembrane region" description="Helical" evidence="3">
    <location>
        <begin position="20"/>
        <end position="39"/>
    </location>
</feature>
<dbReference type="Gene3D" id="3.30.70.270">
    <property type="match status" value="1"/>
</dbReference>
<dbReference type="Pfam" id="PF00990">
    <property type="entry name" value="GGDEF"/>
    <property type="match status" value="1"/>
</dbReference>
<protein>
    <recommendedName>
        <fullName evidence="1">diguanylate cyclase</fullName>
        <ecNumber evidence="1">2.7.7.65</ecNumber>
    </recommendedName>
</protein>
<proteinExistence type="predicted"/>
<gene>
    <name evidence="5" type="ORF">G5S52_09950</name>
</gene>
<dbReference type="InterPro" id="IPR029787">
    <property type="entry name" value="Nucleotide_cyclase"/>
</dbReference>
<keyword evidence="3" id="KW-0472">Membrane</keyword>
<dbReference type="PROSITE" id="PS50887">
    <property type="entry name" value="GGDEF"/>
    <property type="match status" value="1"/>
</dbReference>
<organism evidence="5 6">
    <name type="scientific">Grimontia sedimenti</name>
    <dbReference type="NCBI Taxonomy" id="2711294"/>
    <lineage>
        <taxon>Bacteria</taxon>
        <taxon>Pseudomonadati</taxon>
        <taxon>Pseudomonadota</taxon>
        <taxon>Gammaproteobacteria</taxon>
        <taxon>Vibrionales</taxon>
        <taxon>Vibrionaceae</taxon>
        <taxon>Grimontia</taxon>
    </lineage>
</organism>
<dbReference type="PANTHER" id="PTHR45138">
    <property type="entry name" value="REGULATORY COMPONENTS OF SENSORY TRANSDUCTION SYSTEM"/>
    <property type="match status" value="1"/>
</dbReference>
<comment type="caution">
    <text evidence="5">The sequence shown here is derived from an EMBL/GenBank/DDBJ whole genome shotgun (WGS) entry which is preliminary data.</text>
</comment>
<keyword evidence="3" id="KW-0812">Transmembrane</keyword>
<dbReference type="GO" id="GO:0052621">
    <property type="term" value="F:diguanylate cyclase activity"/>
    <property type="evidence" value="ECO:0007669"/>
    <property type="project" value="UniProtKB-EC"/>
</dbReference>
<sequence length="268" mass="29935">MILATLMVFVDTIAIKEDAGIYEEIIGLGIGLSVAFECFRYKSMRMATWLWIGWLVYGLGNLFDVLDEVVSSEKFKVLYLDTSLTIMGMVLISYGFLKQTVAGEKMIAQLNGEAAANKSLRAKLYKDARLDELTQLGNRRACFERFSKLGLITHRLYYFDLDKFKQCNDTHGHKIGDKVLKIFGQNLSSTFGSQAAFRVGGDEFVAFSKNEHDLGALSASLCTGITDYGVDVSIGFVNVKADANIDELLNRADGEMYKAKFRRQSRAC</sequence>
<name>A0A6M1R743_9GAMM</name>
<evidence type="ECO:0000313" key="5">
    <source>
        <dbReference type="EMBL" id="NGN97963.1"/>
    </source>
</evidence>
<dbReference type="InterPro" id="IPR050469">
    <property type="entry name" value="Diguanylate_Cyclase"/>
</dbReference>
<reference evidence="5 6" key="1">
    <citation type="submission" date="2020-02" db="EMBL/GenBank/DDBJ databases">
        <title>The draft genome of Grimontia sedimenta sp. nov., isolated from benthic sediments near coral reefs south of Kuwait.</title>
        <authorList>
            <person name="Mahmoud H.M."/>
            <person name="Jose L."/>
            <person name="Eapen S."/>
        </authorList>
    </citation>
    <scope>NUCLEOTIDE SEQUENCE [LARGE SCALE GENOMIC DNA]</scope>
    <source>
        <strain evidence="5 6">S25</strain>
    </source>
</reference>
<dbReference type="CDD" id="cd01949">
    <property type="entry name" value="GGDEF"/>
    <property type="match status" value="1"/>
</dbReference>
<accession>A0A6M1R743</accession>
<comment type="catalytic activity">
    <reaction evidence="2">
        <text>2 GTP = 3',3'-c-di-GMP + 2 diphosphate</text>
        <dbReference type="Rhea" id="RHEA:24898"/>
        <dbReference type="ChEBI" id="CHEBI:33019"/>
        <dbReference type="ChEBI" id="CHEBI:37565"/>
        <dbReference type="ChEBI" id="CHEBI:58805"/>
        <dbReference type="EC" id="2.7.7.65"/>
    </reaction>
</comment>
<dbReference type="PANTHER" id="PTHR45138:SF9">
    <property type="entry name" value="DIGUANYLATE CYCLASE DGCM-RELATED"/>
    <property type="match status" value="1"/>
</dbReference>
<dbReference type="EC" id="2.7.7.65" evidence="1"/>
<evidence type="ECO:0000256" key="1">
    <source>
        <dbReference type="ARBA" id="ARBA00012528"/>
    </source>
</evidence>
<evidence type="ECO:0000259" key="4">
    <source>
        <dbReference type="PROSITE" id="PS50887"/>
    </source>
</evidence>
<keyword evidence="3" id="KW-1133">Transmembrane helix</keyword>
<feature type="domain" description="GGDEF" evidence="4">
    <location>
        <begin position="152"/>
        <end position="268"/>
    </location>
</feature>
<keyword evidence="6" id="KW-1185">Reference proteome</keyword>
<dbReference type="AlphaFoldDB" id="A0A6M1R743"/>
<evidence type="ECO:0000256" key="3">
    <source>
        <dbReference type="SAM" id="Phobius"/>
    </source>
</evidence>
<evidence type="ECO:0000313" key="6">
    <source>
        <dbReference type="Proteomes" id="UP000473008"/>
    </source>
</evidence>
<feature type="transmembrane region" description="Helical" evidence="3">
    <location>
        <begin position="46"/>
        <end position="66"/>
    </location>
</feature>
<evidence type="ECO:0000256" key="2">
    <source>
        <dbReference type="ARBA" id="ARBA00034247"/>
    </source>
</evidence>